<comment type="subcellular location">
    <subcellularLocation>
        <location evidence="1 7">Cell outer membrane</location>
        <topology evidence="1 7">Multi-pass membrane protein</topology>
    </subcellularLocation>
</comment>
<gene>
    <name evidence="9" type="ORF">RCZ15_22490</name>
    <name evidence="10" type="ORF">RCZ16_16200</name>
</gene>
<dbReference type="GO" id="GO:0009279">
    <property type="term" value="C:cell outer membrane"/>
    <property type="evidence" value="ECO:0007669"/>
    <property type="project" value="UniProtKB-SubCell"/>
</dbReference>
<evidence type="ECO:0000256" key="7">
    <source>
        <dbReference type="PROSITE-ProRule" id="PRU01360"/>
    </source>
</evidence>
<dbReference type="EMBL" id="BQKA01000049">
    <property type="protein sequence ID" value="GJM51276.1"/>
    <property type="molecule type" value="Genomic_DNA"/>
</dbReference>
<name>A0AAV5B066_9FLAO</name>
<dbReference type="InterPro" id="IPR037066">
    <property type="entry name" value="Plug_dom_sf"/>
</dbReference>
<protein>
    <recommendedName>
        <fullName evidence="8">TonB-dependent receptor plug domain-containing protein</fullName>
    </recommendedName>
</protein>
<keyword evidence="4 7" id="KW-0812">Transmembrane</keyword>
<evidence type="ECO:0000256" key="6">
    <source>
        <dbReference type="ARBA" id="ARBA00023237"/>
    </source>
</evidence>
<comment type="caution">
    <text evidence="9">The sequence shown here is derived from an EMBL/GenBank/DDBJ whole genome shotgun (WGS) entry which is preliminary data.</text>
</comment>
<comment type="similarity">
    <text evidence="7">Belongs to the TonB-dependent receptor family.</text>
</comment>
<evidence type="ECO:0000259" key="8">
    <source>
        <dbReference type="Pfam" id="PF07715"/>
    </source>
</evidence>
<dbReference type="Gene3D" id="2.40.170.20">
    <property type="entry name" value="TonB-dependent receptor, beta-barrel domain"/>
    <property type="match status" value="1"/>
</dbReference>
<evidence type="ECO:0000256" key="2">
    <source>
        <dbReference type="ARBA" id="ARBA00022448"/>
    </source>
</evidence>
<keyword evidence="12" id="KW-1185">Reference proteome</keyword>
<evidence type="ECO:0000256" key="1">
    <source>
        <dbReference type="ARBA" id="ARBA00004571"/>
    </source>
</evidence>
<feature type="domain" description="TonB-dependent receptor plug" evidence="8">
    <location>
        <begin position="2"/>
        <end position="99"/>
    </location>
</feature>
<dbReference type="Pfam" id="PF07715">
    <property type="entry name" value="Plug"/>
    <property type="match status" value="1"/>
</dbReference>
<keyword evidence="3 7" id="KW-1134">Transmembrane beta strand</keyword>
<dbReference type="EMBL" id="BQKB01000032">
    <property type="protein sequence ID" value="GJM53303.1"/>
    <property type="molecule type" value="Genomic_DNA"/>
</dbReference>
<evidence type="ECO:0000256" key="4">
    <source>
        <dbReference type="ARBA" id="ARBA00022692"/>
    </source>
</evidence>
<keyword evidence="2 7" id="KW-0813">Transport</keyword>
<evidence type="ECO:0000256" key="5">
    <source>
        <dbReference type="ARBA" id="ARBA00023136"/>
    </source>
</evidence>
<evidence type="ECO:0000256" key="3">
    <source>
        <dbReference type="ARBA" id="ARBA00022452"/>
    </source>
</evidence>
<evidence type="ECO:0000313" key="10">
    <source>
        <dbReference type="EMBL" id="GJM53303.1"/>
    </source>
</evidence>
<dbReference type="InterPro" id="IPR036942">
    <property type="entry name" value="Beta-barrel_TonB_sf"/>
</dbReference>
<dbReference type="Proteomes" id="UP001207736">
    <property type="component" value="Unassembled WGS sequence"/>
</dbReference>
<keyword evidence="6 7" id="KW-0998">Cell outer membrane</keyword>
<dbReference type="Proteomes" id="UP001208692">
    <property type="component" value="Unassembled WGS sequence"/>
</dbReference>
<sequence>MRAKDLEDKPVTSVAEAMVGKMPGVHISQGSGAPGSNLQIRVRGIGTITAGSDPLYVVDGVPLGKEDLTVLNSNDIESIQVLKDASSAAIYGSRGSNGVVLITTKKGSEGKTSITYNTYMSLQNVSKKIDMLNAYQYVDLVKDTHNNSYFDRMKAVNNRRQSRGQTPLTYSINDDNALRLQNTGNDYNSIIPVELNPYLQGIQGLTDTDWQDEIFRTAVMTNHIISLSGGTQNLRYYSSLDYLKQEGIVIGTDFERIGLRLNIDGKSGIFKYEVALNPPFIKENQVNANGAYNASGGGVISSALHSAPIFPVYNSDGTFSFAQNEWSDSTVTMVNGVARKGNAQTQVWNPVVLALFTSDETKGNRLLGKAYAEVEFLKGLTYKLDVGFDLSSGARSTFRPSTIPLSNTAGNPESEAEVTSRSSQRYNWLLEQTLNYNKTFGKHSLSALGGWSMQYNRDESNYMFANGFISNSIKTLNAGIVTRGNSEMSEWAILSAIARIQYNYAGKYMLIAAIRADGASCFGNNNKWGYFLSVSIGWRISEENFLKEVSFLSDLKLRASYGLTGNLRIPNYGAQGEFSYYSYVLGGSSPSVIKGIAPSALPNPDLQWEKTAQFNVGFDASLWKGLISFGLDLYNSNTYDLLLQVPVPRTTGFAKRLENIGRVNNKGIEFNISGNIDNNNRLNIAPYFNIFVYL</sequence>
<evidence type="ECO:0000313" key="9">
    <source>
        <dbReference type="EMBL" id="GJM51276.1"/>
    </source>
</evidence>
<proteinExistence type="inferred from homology"/>
<dbReference type="NCBIfam" id="TIGR04056">
    <property type="entry name" value="OMP_RagA_SusC"/>
    <property type="match status" value="1"/>
</dbReference>
<accession>A0AAV5B066</accession>
<dbReference type="AlphaFoldDB" id="A0AAV5B066"/>
<reference evidence="9 12" key="1">
    <citation type="submission" date="2021-11" db="EMBL/GenBank/DDBJ databases">
        <title>Draft genome sequence of Capnocytophaga sp. strain KC07075 isolated from cat oral cavity.</title>
        <authorList>
            <person name="Suzuki M."/>
            <person name="Imaoka K."/>
            <person name="Kimura M."/>
            <person name="Morikawa S."/>
            <person name="Maeda K."/>
        </authorList>
    </citation>
    <scope>NUCLEOTIDE SEQUENCE</scope>
    <source>
        <strain evidence="9">KC07075</strain>
        <strain evidence="10 12">KC07079</strain>
    </source>
</reference>
<dbReference type="SUPFAM" id="SSF56935">
    <property type="entry name" value="Porins"/>
    <property type="match status" value="1"/>
</dbReference>
<evidence type="ECO:0000313" key="12">
    <source>
        <dbReference type="Proteomes" id="UP001208692"/>
    </source>
</evidence>
<dbReference type="InterPro" id="IPR023997">
    <property type="entry name" value="TonB-dep_OMP_SusC/RagA_CS"/>
</dbReference>
<dbReference type="InterPro" id="IPR039426">
    <property type="entry name" value="TonB-dep_rcpt-like"/>
</dbReference>
<keyword evidence="5 7" id="KW-0472">Membrane</keyword>
<dbReference type="Gene3D" id="2.170.130.10">
    <property type="entry name" value="TonB-dependent receptor, plug domain"/>
    <property type="match status" value="1"/>
</dbReference>
<dbReference type="InterPro" id="IPR012910">
    <property type="entry name" value="Plug_dom"/>
</dbReference>
<organism evidence="9 11">
    <name type="scientific">Capnocytophaga catalasegens</name>
    <dbReference type="NCBI Taxonomy" id="1004260"/>
    <lineage>
        <taxon>Bacteria</taxon>
        <taxon>Pseudomonadati</taxon>
        <taxon>Bacteroidota</taxon>
        <taxon>Flavobacteriia</taxon>
        <taxon>Flavobacteriales</taxon>
        <taxon>Flavobacteriaceae</taxon>
        <taxon>Capnocytophaga</taxon>
    </lineage>
</organism>
<dbReference type="InterPro" id="IPR023996">
    <property type="entry name" value="TonB-dep_OMP_SusC/RagA"/>
</dbReference>
<dbReference type="RefSeq" id="WP_264845317.1">
    <property type="nucleotide sequence ID" value="NZ_BPMA01000007.1"/>
</dbReference>
<dbReference type="NCBIfam" id="TIGR04057">
    <property type="entry name" value="SusC_RagA_signa"/>
    <property type="match status" value="1"/>
</dbReference>
<evidence type="ECO:0000313" key="11">
    <source>
        <dbReference type="Proteomes" id="UP001207736"/>
    </source>
</evidence>
<dbReference type="PROSITE" id="PS52016">
    <property type="entry name" value="TONB_DEPENDENT_REC_3"/>
    <property type="match status" value="1"/>
</dbReference>